<dbReference type="AlphaFoldDB" id="A0A5M6IF66"/>
<evidence type="ECO:0000259" key="3">
    <source>
        <dbReference type="Pfam" id="PF14436"/>
    </source>
</evidence>
<dbReference type="OrthoDB" id="570830at2"/>
<dbReference type="SUPFAM" id="SSF142877">
    <property type="entry name" value="EndoU-like"/>
    <property type="match status" value="1"/>
</dbReference>
<keyword evidence="1" id="KW-0378">Hydrolase</keyword>
<keyword evidence="5" id="KW-1185">Reference proteome</keyword>
<feature type="compositionally biased region" description="Low complexity" evidence="2">
    <location>
        <begin position="157"/>
        <end position="167"/>
    </location>
</feature>
<dbReference type="GO" id="GO:0004519">
    <property type="term" value="F:endonuclease activity"/>
    <property type="evidence" value="ECO:0007669"/>
    <property type="project" value="InterPro"/>
</dbReference>
<evidence type="ECO:0000256" key="1">
    <source>
        <dbReference type="ARBA" id="ARBA00022801"/>
    </source>
</evidence>
<feature type="region of interest" description="Disordered" evidence="2">
    <location>
        <begin position="134"/>
        <end position="181"/>
    </location>
</feature>
<dbReference type="InterPro" id="IPR037227">
    <property type="entry name" value="EndoU-like"/>
</dbReference>
<comment type="caution">
    <text evidence="4">The sequence shown here is derived from an EMBL/GenBank/DDBJ whole genome shotgun (WGS) entry which is preliminary data.</text>
</comment>
<dbReference type="GO" id="GO:0004540">
    <property type="term" value="F:RNA nuclease activity"/>
    <property type="evidence" value="ECO:0007669"/>
    <property type="project" value="UniProtKB-ARBA"/>
</dbReference>
<dbReference type="GO" id="GO:0016787">
    <property type="term" value="F:hydrolase activity"/>
    <property type="evidence" value="ECO:0007669"/>
    <property type="project" value="UniProtKB-KW"/>
</dbReference>
<dbReference type="Proteomes" id="UP000324065">
    <property type="component" value="Unassembled WGS sequence"/>
</dbReference>
<evidence type="ECO:0000313" key="4">
    <source>
        <dbReference type="EMBL" id="KAA5606924.1"/>
    </source>
</evidence>
<proteinExistence type="predicted"/>
<evidence type="ECO:0000256" key="2">
    <source>
        <dbReference type="SAM" id="MobiDB-lite"/>
    </source>
</evidence>
<sequence>MRSAAPPTCARARPVSDRPRVRLSSKGDCLMSPWTRAVPALALAAGLAAPLSSPARASVVIEGTFTARAECPAYHSFNAGSNPGAVILAPGTVYGAFELNRPDGPWVRLRVPGANPQERWVARECGRLTVYQSDAATTPETEGGGAIVASPLPAPMDTADASVDAPAPTAPADPLPDAGTIDPLAPVDEATLLSRSSRAFPWFFDRVDDGPDDPTPPPPQLGQVDQAVLKLCGGWGDDVPAYTFSEFLEERPSLRSGLLAQLGADEDTLVTAWFAENGFRHIFCGEPEIKDDDRWVLGGMHYMGRYAQAQLNGWAGRLEGGCSIVETAPPIYTSGVQFLAPDGSTGIKCINGYAKGLTASDMLFEVTKAYREARGTMGVEASACRHRVLDDGNAYEAVLVMRANAIVTFYPDATPDETLPYCGE</sequence>
<gene>
    <name evidence="4" type="ORF">F1188_03135</name>
</gene>
<reference evidence="4 5" key="1">
    <citation type="submission" date="2019-09" db="EMBL/GenBank/DDBJ databases">
        <title>Genome sequence of Roseospira marina, one of the more divergent members of the non-sulfur purple photosynthetic bacterial family, the Rhodospirillaceae.</title>
        <authorList>
            <person name="Meyer T."/>
            <person name="Kyndt J."/>
        </authorList>
    </citation>
    <scope>NUCLEOTIDE SEQUENCE [LARGE SCALE GENOMIC DNA]</scope>
    <source>
        <strain evidence="4 5">DSM 15113</strain>
    </source>
</reference>
<accession>A0A5M6IF66</accession>
<feature type="domain" description="Bacterial EndoU nuclease" evidence="3">
    <location>
        <begin position="276"/>
        <end position="413"/>
    </location>
</feature>
<dbReference type="Pfam" id="PF14436">
    <property type="entry name" value="EndoU_bacteria"/>
    <property type="match status" value="1"/>
</dbReference>
<protein>
    <recommendedName>
        <fullName evidence="3">Bacterial EndoU nuclease domain-containing protein</fullName>
    </recommendedName>
</protein>
<dbReference type="EMBL" id="VWPJ01000002">
    <property type="protein sequence ID" value="KAA5606924.1"/>
    <property type="molecule type" value="Genomic_DNA"/>
</dbReference>
<organism evidence="4 5">
    <name type="scientific">Roseospira marina</name>
    <dbReference type="NCBI Taxonomy" id="140057"/>
    <lineage>
        <taxon>Bacteria</taxon>
        <taxon>Pseudomonadati</taxon>
        <taxon>Pseudomonadota</taxon>
        <taxon>Alphaproteobacteria</taxon>
        <taxon>Rhodospirillales</taxon>
        <taxon>Rhodospirillaceae</taxon>
        <taxon>Roseospira</taxon>
    </lineage>
</organism>
<name>A0A5M6IF66_9PROT</name>
<dbReference type="InterPro" id="IPR029501">
    <property type="entry name" value="EndoU_bac"/>
</dbReference>
<evidence type="ECO:0000313" key="5">
    <source>
        <dbReference type="Proteomes" id="UP000324065"/>
    </source>
</evidence>